<keyword evidence="2" id="KW-1185">Reference proteome</keyword>
<dbReference type="PANTHER" id="PTHR31912:SF34">
    <property type="entry name" value="NOTOCHORD-RELATED PROTEIN"/>
    <property type="match status" value="1"/>
</dbReference>
<feature type="non-terminal residue" evidence="1">
    <location>
        <position position="102"/>
    </location>
</feature>
<sequence>SNQEYNTMFVATSNIAPALELRAPVVEELNTLSSTCFWAYNSSLNEDVLVMPVALLFMGDSPMHAEILSTMHPNVSLQPCRKCCLKADSKKEKATANYVQRF</sequence>
<evidence type="ECO:0000313" key="2">
    <source>
        <dbReference type="Proteomes" id="UP001153365"/>
    </source>
</evidence>
<organism evidence="1 2">
    <name type="scientific">Phakopsora pachyrhizi</name>
    <name type="common">Asian soybean rust disease fungus</name>
    <dbReference type="NCBI Taxonomy" id="170000"/>
    <lineage>
        <taxon>Eukaryota</taxon>
        <taxon>Fungi</taxon>
        <taxon>Dikarya</taxon>
        <taxon>Basidiomycota</taxon>
        <taxon>Pucciniomycotina</taxon>
        <taxon>Pucciniomycetes</taxon>
        <taxon>Pucciniales</taxon>
        <taxon>Phakopsoraceae</taxon>
        <taxon>Phakopsora</taxon>
    </lineage>
</organism>
<reference evidence="1" key="1">
    <citation type="submission" date="2022-06" db="EMBL/GenBank/DDBJ databases">
        <authorList>
            <consortium name="SYNGENTA / RWTH Aachen University"/>
        </authorList>
    </citation>
    <scope>NUCLEOTIDE SEQUENCE</scope>
</reference>
<proteinExistence type="predicted"/>
<gene>
    <name evidence="1" type="ORF">PPACK8108_LOCUS12830</name>
</gene>
<comment type="caution">
    <text evidence="1">The sequence shown here is derived from an EMBL/GenBank/DDBJ whole genome shotgun (WGS) entry which is preliminary data.</text>
</comment>
<dbReference type="PANTHER" id="PTHR31912">
    <property type="entry name" value="IP13529P"/>
    <property type="match status" value="1"/>
</dbReference>
<evidence type="ECO:0000313" key="1">
    <source>
        <dbReference type="EMBL" id="CAH7677653.1"/>
    </source>
</evidence>
<dbReference type="EMBL" id="CALTRL010003133">
    <property type="protein sequence ID" value="CAH7677653.1"/>
    <property type="molecule type" value="Genomic_DNA"/>
</dbReference>
<feature type="non-terminal residue" evidence="1">
    <location>
        <position position="1"/>
    </location>
</feature>
<name>A0AAV0B4S1_PHAPC</name>
<protein>
    <submittedName>
        <fullName evidence="1">Uncharacterized protein</fullName>
    </submittedName>
</protein>
<dbReference type="Proteomes" id="UP001153365">
    <property type="component" value="Unassembled WGS sequence"/>
</dbReference>
<dbReference type="AlphaFoldDB" id="A0AAV0B4S1"/>
<accession>A0AAV0B4S1</accession>